<dbReference type="GO" id="GO:0003677">
    <property type="term" value="F:DNA binding"/>
    <property type="evidence" value="ECO:0007669"/>
    <property type="project" value="UniProtKB-KW"/>
</dbReference>
<evidence type="ECO:0000256" key="1">
    <source>
        <dbReference type="ARBA" id="ARBA00023015"/>
    </source>
</evidence>
<dbReference type="InterPro" id="IPR008920">
    <property type="entry name" value="TF_FadR/GntR_C"/>
</dbReference>
<name>A0A7W9SL51_ARMRO</name>
<dbReference type="GO" id="GO:0003700">
    <property type="term" value="F:DNA-binding transcription factor activity"/>
    <property type="evidence" value="ECO:0007669"/>
    <property type="project" value="InterPro"/>
</dbReference>
<dbReference type="SUPFAM" id="SSF48008">
    <property type="entry name" value="GntR ligand-binding domain-like"/>
    <property type="match status" value="1"/>
</dbReference>
<dbReference type="RefSeq" id="WP_184191841.1">
    <property type="nucleotide sequence ID" value="NZ_JACHGW010000001.1"/>
</dbReference>
<keyword evidence="2 5" id="KW-0238">DNA-binding</keyword>
<dbReference type="Pfam" id="PF00392">
    <property type="entry name" value="GntR"/>
    <property type="match status" value="1"/>
</dbReference>
<comment type="caution">
    <text evidence="5">The sequence shown here is derived from an EMBL/GenBank/DDBJ whole genome shotgun (WGS) entry which is preliminary data.</text>
</comment>
<gene>
    <name evidence="5" type="ORF">HNQ39_000102</name>
</gene>
<organism evidence="5 6">
    <name type="scientific">Armatimonas rosea</name>
    <dbReference type="NCBI Taxonomy" id="685828"/>
    <lineage>
        <taxon>Bacteria</taxon>
        <taxon>Bacillati</taxon>
        <taxon>Armatimonadota</taxon>
        <taxon>Armatimonadia</taxon>
        <taxon>Armatimonadales</taxon>
        <taxon>Armatimonadaceae</taxon>
        <taxon>Armatimonas</taxon>
    </lineage>
</organism>
<feature type="domain" description="GntR C-terminal" evidence="4">
    <location>
        <begin position="148"/>
        <end position="259"/>
    </location>
</feature>
<proteinExistence type="predicted"/>
<dbReference type="EMBL" id="JACHGW010000001">
    <property type="protein sequence ID" value="MBB6048340.1"/>
    <property type="molecule type" value="Genomic_DNA"/>
</dbReference>
<reference evidence="5 6" key="1">
    <citation type="submission" date="2020-08" db="EMBL/GenBank/DDBJ databases">
        <title>Genomic Encyclopedia of Type Strains, Phase IV (KMG-IV): sequencing the most valuable type-strain genomes for metagenomic binning, comparative biology and taxonomic classification.</title>
        <authorList>
            <person name="Goeker M."/>
        </authorList>
    </citation>
    <scope>NUCLEOTIDE SEQUENCE [LARGE SCALE GENOMIC DNA]</scope>
    <source>
        <strain evidence="5 6">DSM 23562</strain>
    </source>
</reference>
<dbReference type="InterPro" id="IPR036390">
    <property type="entry name" value="WH_DNA-bd_sf"/>
</dbReference>
<dbReference type="SUPFAM" id="SSF46785">
    <property type="entry name" value="Winged helix' DNA-binding domain"/>
    <property type="match status" value="2"/>
</dbReference>
<dbReference type="SMART" id="SM00895">
    <property type="entry name" value="FCD"/>
    <property type="match status" value="1"/>
</dbReference>
<keyword evidence="6" id="KW-1185">Reference proteome</keyword>
<dbReference type="InterPro" id="IPR036388">
    <property type="entry name" value="WH-like_DNA-bd_sf"/>
</dbReference>
<dbReference type="InterPro" id="IPR011711">
    <property type="entry name" value="GntR_C"/>
</dbReference>
<evidence type="ECO:0000256" key="3">
    <source>
        <dbReference type="ARBA" id="ARBA00023163"/>
    </source>
</evidence>
<dbReference type="Gene3D" id="1.20.120.530">
    <property type="entry name" value="GntR ligand-binding domain-like"/>
    <property type="match status" value="1"/>
</dbReference>
<dbReference type="Pfam" id="PF07729">
    <property type="entry name" value="FCD"/>
    <property type="match status" value="1"/>
</dbReference>
<dbReference type="PANTHER" id="PTHR43537">
    <property type="entry name" value="TRANSCRIPTIONAL REGULATOR, GNTR FAMILY"/>
    <property type="match status" value="1"/>
</dbReference>
<dbReference type="AlphaFoldDB" id="A0A7W9SL51"/>
<evidence type="ECO:0000256" key="2">
    <source>
        <dbReference type="ARBA" id="ARBA00023125"/>
    </source>
</evidence>
<sequence length="277" mass="30949">MSTTLSQFIAADLTLHPPAPDQPLTLAALAARYKVSLTPVRQAVRELIAAGVLGKSATGRLCYLGSQPALAPTLPRRAWEAELRRDVLHRSLLGDQEFLREEALAEHLAIGRTVLRQELHRLAGQGFVEHVPRCGWRARTLTLAEVEDWLRIRERLELLALELAWPHLEPETLTQLRDSNAGARLDNALHGYLIECAQSPLLATLFTQHGAYFTALFDHAAPETRMEETMAAQHRAILEALLDRDLDRATATLSAHIRAQRRIVEKLLGQLRGESEQ</sequence>
<dbReference type="Proteomes" id="UP000520814">
    <property type="component" value="Unassembled WGS sequence"/>
</dbReference>
<accession>A0A7W9SL51</accession>
<dbReference type="InterPro" id="IPR000524">
    <property type="entry name" value="Tscrpt_reg_HTH_GntR"/>
</dbReference>
<evidence type="ECO:0000259" key="4">
    <source>
        <dbReference type="SMART" id="SM00895"/>
    </source>
</evidence>
<evidence type="ECO:0000313" key="5">
    <source>
        <dbReference type="EMBL" id="MBB6048340.1"/>
    </source>
</evidence>
<keyword evidence="3" id="KW-0804">Transcription</keyword>
<keyword evidence="1" id="KW-0805">Transcription regulation</keyword>
<evidence type="ECO:0000313" key="6">
    <source>
        <dbReference type="Proteomes" id="UP000520814"/>
    </source>
</evidence>
<protein>
    <submittedName>
        <fullName evidence="5">DNA-binding GntR family transcriptional regulator</fullName>
    </submittedName>
</protein>
<dbReference type="PANTHER" id="PTHR43537:SF24">
    <property type="entry name" value="GLUCONATE OPERON TRANSCRIPTIONAL REPRESSOR"/>
    <property type="match status" value="1"/>
</dbReference>
<dbReference type="Gene3D" id="1.10.10.10">
    <property type="entry name" value="Winged helix-like DNA-binding domain superfamily/Winged helix DNA-binding domain"/>
    <property type="match status" value="2"/>
</dbReference>